<feature type="domain" description="Gamma tubulin complex component C-terminal" evidence="7">
    <location>
        <begin position="601"/>
        <end position="877"/>
    </location>
</feature>
<reference evidence="10 11" key="1">
    <citation type="submission" date="2013-03" db="EMBL/GenBank/DDBJ databases">
        <title>The Genome Sequence of Capronia coronata CBS 617.96.</title>
        <authorList>
            <consortium name="The Broad Institute Genomics Platform"/>
            <person name="Cuomo C."/>
            <person name="de Hoog S."/>
            <person name="Gorbushina A."/>
            <person name="Walker B."/>
            <person name="Young S.K."/>
            <person name="Zeng Q."/>
            <person name="Gargeya S."/>
            <person name="Fitzgerald M."/>
            <person name="Haas B."/>
            <person name="Abouelleil A."/>
            <person name="Allen A.W."/>
            <person name="Alvarado L."/>
            <person name="Arachchi H.M."/>
            <person name="Berlin A.M."/>
            <person name="Chapman S.B."/>
            <person name="Gainer-Dewar J."/>
            <person name="Goldberg J."/>
            <person name="Griggs A."/>
            <person name="Gujja S."/>
            <person name="Hansen M."/>
            <person name="Howarth C."/>
            <person name="Imamovic A."/>
            <person name="Ireland A."/>
            <person name="Larimer J."/>
            <person name="McCowan C."/>
            <person name="Murphy C."/>
            <person name="Pearson M."/>
            <person name="Poon T.W."/>
            <person name="Priest M."/>
            <person name="Roberts A."/>
            <person name="Saif S."/>
            <person name="Shea T."/>
            <person name="Sisk P."/>
            <person name="Sykes S."/>
            <person name="Wortman J."/>
            <person name="Nusbaum C."/>
            <person name="Birren B."/>
        </authorList>
    </citation>
    <scope>NUCLEOTIDE SEQUENCE [LARGE SCALE GENOMIC DNA]</scope>
    <source>
        <strain evidence="10 11">CBS 617.96</strain>
    </source>
</reference>
<dbReference type="GO" id="GO:0000922">
    <property type="term" value="C:spindle pole"/>
    <property type="evidence" value="ECO:0007669"/>
    <property type="project" value="InterPro"/>
</dbReference>
<dbReference type="GO" id="GO:0051321">
    <property type="term" value="P:meiotic cell cycle"/>
    <property type="evidence" value="ECO:0007669"/>
    <property type="project" value="TreeGrafter"/>
</dbReference>
<dbReference type="InterPro" id="IPR040457">
    <property type="entry name" value="GCP_C"/>
</dbReference>
<feature type="domain" description="Gamma-Tubulin ring complex non-core subunit mod21 N-terminal" evidence="8">
    <location>
        <begin position="59"/>
        <end position="150"/>
    </location>
</feature>
<feature type="domain" description="Gamma tubulin complex component protein N-terminal" evidence="9">
    <location>
        <begin position="216"/>
        <end position="518"/>
    </location>
</feature>
<evidence type="ECO:0000256" key="4">
    <source>
        <dbReference type="ARBA" id="ARBA00023212"/>
    </source>
</evidence>
<evidence type="ECO:0000256" key="2">
    <source>
        <dbReference type="ARBA" id="ARBA00022490"/>
    </source>
</evidence>
<dbReference type="Pfam" id="PF04130">
    <property type="entry name" value="GCP_C_terminal"/>
    <property type="match status" value="1"/>
</dbReference>
<dbReference type="GO" id="GO:0051011">
    <property type="term" value="F:microtubule minus-end binding"/>
    <property type="evidence" value="ECO:0007669"/>
    <property type="project" value="TreeGrafter"/>
</dbReference>
<evidence type="ECO:0000256" key="5">
    <source>
        <dbReference type="RuleBase" id="RU363050"/>
    </source>
</evidence>
<gene>
    <name evidence="10" type="ORF">A1O1_02046</name>
</gene>
<dbReference type="Proteomes" id="UP000019484">
    <property type="component" value="Unassembled WGS sequence"/>
</dbReference>
<proteinExistence type="inferred from homology"/>
<dbReference type="Pfam" id="PF17681">
    <property type="entry name" value="GCP_N_terminal"/>
    <property type="match status" value="1"/>
</dbReference>
<dbReference type="HOGENOM" id="CLU_010106_0_0_1"/>
<evidence type="ECO:0000259" key="8">
    <source>
        <dbReference type="Pfam" id="PF14609"/>
    </source>
</evidence>
<feature type="region of interest" description="Disordered" evidence="6">
    <location>
        <begin position="794"/>
        <end position="841"/>
    </location>
</feature>
<feature type="compositionally biased region" description="Basic residues" evidence="6">
    <location>
        <begin position="794"/>
        <end position="805"/>
    </location>
</feature>
<dbReference type="Gene3D" id="1.20.120.1900">
    <property type="entry name" value="Gamma-tubulin complex, C-terminal domain"/>
    <property type="match status" value="1"/>
</dbReference>
<dbReference type="RefSeq" id="XP_007721148.1">
    <property type="nucleotide sequence ID" value="XM_007722958.1"/>
</dbReference>
<dbReference type="InterPro" id="IPR032797">
    <property type="entry name" value="Mod21_N"/>
</dbReference>
<dbReference type="GO" id="GO:0000278">
    <property type="term" value="P:mitotic cell cycle"/>
    <property type="evidence" value="ECO:0007669"/>
    <property type="project" value="TreeGrafter"/>
</dbReference>
<protein>
    <recommendedName>
        <fullName evidence="5">Spindle pole body component</fullName>
    </recommendedName>
</protein>
<dbReference type="Pfam" id="PF14609">
    <property type="entry name" value="GCP5-Mod21_N"/>
    <property type="match status" value="1"/>
</dbReference>
<dbReference type="InterPro" id="IPR042241">
    <property type="entry name" value="GCP_C_sf"/>
</dbReference>
<evidence type="ECO:0000313" key="11">
    <source>
        <dbReference type="Proteomes" id="UP000019484"/>
    </source>
</evidence>
<evidence type="ECO:0000313" key="10">
    <source>
        <dbReference type="EMBL" id="EXJ93654.1"/>
    </source>
</evidence>
<keyword evidence="3 5" id="KW-0493">Microtubule</keyword>
<dbReference type="InterPro" id="IPR007259">
    <property type="entry name" value="GCP"/>
</dbReference>
<dbReference type="STRING" id="1182541.W9ZGM1"/>
<keyword evidence="11" id="KW-1185">Reference proteome</keyword>
<dbReference type="OrthoDB" id="66546at2759"/>
<evidence type="ECO:0000259" key="9">
    <source>
        <dbReference type="Pfam" id="PF17681"/>
    </source>
</evidence>
<dbReference type="GO" id="GO:0031122">
    <property type="term" value="P:cytoplasmic microtubule organization"/>
    <property type="evidence" value="ECO:0007669"/>
    <property type="project" value="TreeGrafter"/>
</dbReference>
<evidence type="ECO:0000256" key="1">
    <source>
        <dbReference type="ARBA" id="ARBA00010337"/>
    </source>
</evidence>
<dbReference type="GO" id="GO:0005874">
    <property type="term" value="C:microtubule"/>
    <property type="evidence" value="ECO:0007669"/>
    <property type="project" value="UniProtKB-KW"/>
</dbReference>
<sequence length="911" mass="101500">MNGWMEELALTFLPLNSKPPDLRKHTDAFIRKVKTHPYGRTDQFAVADKLAGLEEKLLVLNLDDVAEELYSGRIELSRHNEHWIPDVLDLLLHLSYEPAKYSRVENLQKLRPRPETPPPLTWAEVEEDDPVDHHDQIWQIPDYGDLSSDDDEILLSSTKTSPVSVQKREASVGVDRILDASEDDRGGIALVDLKAAQFWRDLESEQIVYVDEKQAVREVLFMLGGFPTAMFTFSDGGIRLTPTYQIRHLESSASHALMSTATALGSSIDRVRRWVNTPQDVPVMQLIQVGIGNVLADFERALSEVEYDILHETSRTGIISLLQILQTVRKDSNCLVTLGTVTQDLPQNDSIRSLDALYNQLDKAYSACDSAAFETLLPIFISALKLYAKPLDIWLHTGTLDPSAPFFIDANKGTRHGATLWHNWFAISRESEKQVPICLRPFAERILATGKTAAFLQHLGRPNISHGEASLGLTPAVKESLHMIDGSQMPFSITFETVLGRHLDALLARTTRALKELLEGHCGLTRLLDAFDYLYFGVNGAMLDGVEARLFDRIDRCLEMWNDHFLVGDLLAEACRDVHCVDADLIAVHSVRTSSRSMASRRRSVKILGAMTVSYHVSWPLANIVLPASMTSYQRIGLLLAQIRRAIFVLQHRAYFCVQHTLFGMDMNQDENDRKRARAVHAMLLQFVNVVYAHLTTCTITPLTSTMRVALTSASAATGTVDDMIAIHTAYIRALEHACLASDRIKPLRESLLAILDLCIRFTDLVTSPGTAATVHSGDGSGDMDFEASSFISARRHRRRRRQHRNSNVNAQRRMESSSSDDDDGMHEDDDGDAGEGYSTFMLDDDSSMMEEIGKVREAFVKHASFLIAGLRAVARSSGQVGDGFELLADSLDGSIPPTGIGKGTLRRDDL</sequence>
<feature type="compositionally biased region" description="Acidic residues" evidence="6">
    <location>
        <begin position="819"/>
        <end position="834"/>
    </location>
</feature>
<dbReference type="GO" id="GO:0051225">
    <property type="term" value="P:spindle assembly"/>
    <property type="evidence" value="ECO:0007669"/>
    <property type="project" value="TreeGrafter"/>
</dbReference>
<dbReference type="AlphaFoldDB" id="W9ZGM1"/>
<comment type="similarity">
    <text evidence="1 5">Belongs to the TUBGCP family.</text>
</comment>
<comment type="subcellular location">
    <subcellularLocation>
        <location evidence="5">Cytoplasm</location>
        <location evidence="5">Cytoskeleton</location>
        <location evidence="5">Microtubule organizing center</location>
    </subcellularLocation>
</comment>
<organism evidence="10 11">
    <name type="scientific">Capronia coronata CBS 617.96</name>
    <dbReference type="NCBI Taxonomy" id="1182541"/>
    <lineage>
        <taxon>Eukaryota</taxon>
        <taxon>Fungi</taxon>
        <taxon>Dikarya</taxon>
        <taxon>Ascomycota</taxon>
        <taxon>Pezizomycotina</taxon>
        <taxon>Eurotiomycetes</taxon>
        <taxon>Chaetothyriomycetidae</taxon>
        <taxon>Chaetothyriales</taxon>
        <taxon>Herpotrichiellaceae</taxon>
        <taxon>Capronia</taxon>
    </lineage>
</organism>
<dbReference type="InterPro" id="IPR059169">
    <property type="entry name" value="GCP5_N_ext"/>
</dbReference>
<dbReference type="GO" id="GO:0000930">
    <property type="term" value="C:gamma-tubulin complex"/>
    <property type="evidence" value="ECO:0007669"/>
    <property type="project" value="TreeGrafter"/>
</dbReference>
<dbReference type="GO" id="GO:0043015">
    <property type="term" value="F:gamma-tubulin binding"/>
    <property type="evidence" value="ECO:0007669"/>
    <property type="project" value="InterPro"/>
</dbReference>
<evidence type="ECO:0000256" key="3">
    <source>
        <dbReference type="ARBA" id="ARBA00022701"/>
    </source>
</evidence>
<accession>W9ZGM1</accession>
<dbReference type="GeneID" id="19156947"/>
<dbReference type="eggNOG" id="KOG4344">
    <property type="taxonomic scope" value="Eukaryota"/>
</dbReference>
<dbReference type="PANTHER" id="PTHR19302">
    <property type="entry name" value="GAMMA TUBULIN COMPLEX PROTEIN"/>
    <property type="match status" value="1"/>
</dbReference>
<dbReference type="GO" id="GO:0005816">
    <property type="term" value="C:spindle pole body"/>
    <property type="evidence" value="ECO:0007669"/>
    <property type="project" value="UniProtKB-ARBA"/>
</dbReference>
<dbReference type="EMBL" id="AMWN01000002">
    <property type="protein sequence ID" value="EXJ93654.1"/>
    <property type="molecule type" value="Genomic_DNA"/>
</dbReference>
<evidence type="ECO:0000259" key="7">
    <source>
        <dbReference type="Pfam" id="PF04130"/>
    </source>
</evidence>
<evidence type="ECO:0000256" key="6">
    <source>
        <dbReference type="SAM" id="MobiDB-lite"/>
    </source>
</evidence>
<comment type="caution">
    <text evidence="10">The sequence shown here is derived from an EMBL/GenBank/DDBJ whole genome shotgun (WGS) entry which is preliminary data.</text>
</comment>
<dbReference type="InterPro" id="IPR041470">
    <property type="entry name" value="GCP_N"/>
</dbReference>
<keyword evidence="4 5" id="KW-0206">Cytoskeleton</keyword>
<dbReference type="CDD" id="cd22572">
    <property type="entry name" value="GCP5_NTD"/>
    <property type="match status" value="1"/>
</dbReference>
<keyword evidence="2 5" id="KW-0963">Cytoplasm</keyword>
<dbReference type="PANTHER" id="PTHR19302:SF33">
    <property type="entry name" value="GAMMA-TUBULIN COMPLEX COMPONENT 5"/>
    <property type="match status" value="1"/>
</dbReference>
<dbReference type="GO" id="GO:0007020">
    <property type="term" value="P:microtubule nucleation"/>
    <property type="evidence" value="ECO:0007669"/>
    <property type="project" value="InterPro"/>
</dbReference>
<name>W9ZGM1_9EURO</name>